<dbReference type="InterPro" id="IPR001810">
    <property type="entry name" value="F-box_dom"/>
</dbReference>
<dbReference type="OrthoDB" id="3598975at2759"/>
<dbReference type="AlphaFoldDB" id="A0A3D8R569"/>
<feature type="domain" description="F-box" evidence="1">
    <location>
        <begin position="12"/>
        <end position="58"/>
    </location>
</feature>
<sequence>MSVSQEQQGSFAYMPTEIIIRIMSDACLQPSDWYCLSLVNKNLSHVAQKELYRQICLSVEQVKAWERLLRSFRGNAKLLSLVQHLRLKSASVHSWTPVQNINMAVTDILGLHLPALESLLLESVKINRCLFEIDPLLPVRYLRLHQTSLAHATALMLLPNIEKLHIGYIDDTVGPTNTVTAPSVSSALAERASRFSAVKDIRIDLRFNPYASLSQFVTWPRELRSFHGSIIALGSLSPALVDLYLEPVRETLVELSLEASTDDYTDVDGTFIYFERFKYVKELNTTASLLFGNNWNSHYAQRAGLYHRLPIALETLTIFFDAMTEAITTGREDEYLGKETPTDYLWIIELTNLPNFKYLRVEEDLSTFDNSPNYVSFQWQPHQIILQHFNSHSAQFEASLRSNKQHIEAMAARRTRMLARRAAHSLGRILQT</sequence>
<evidence type="ECO:0000313" key="3">
    <source>
        <dbReference type="Proteomes" id="UP000256645"/>
    </source>
</evidence>
<gene>
    <name evidence="2" type="ORF">BP6252_08215</name>
</gene>
<evidence type="ECO:0000313" key="2">
    <source>
        <dbReference type="EMBL" id="RDW69195.1"/>
    </source>
</evidence>
<protein>
    <recommendedName>
        <fullName evidence="1">F-box domain-containing protein</fullName>
    </recommendedName>
</protein>
<proteinExistence type="predicted"/>
<organism evidence="2 3">
    <name type="scientific">Coleophoma cylindrospora</name>
    <dbReference type="NCBI Taxonomy" id="1849047"/>
    <lineage>
        <taxon>Eukaryota</taxon>
        <taxon>Fungi</taxon>
        <taxon>Dikarya</taxon>
        <taxon>Ascomycota</taxon>
        <taxon>Pezizomycotina</taxon>
        <taxon>Leotiomycetes</taxon>
        <taxon>Helotiales</taxon>
        <taxon>Dermateaceae</taxon>
        <taxon>Coleophoma</taxon>
    </lineage>
</organism>
<keyword evidence="3" id="KW-1185">Reference proteome</keyword>
<dbReference type="Proteomes" id="UP000256645">
    <property type="component" value="Unassembled WGS sequence"/>
</dbReference>
<evidence type="ECO:0000259" key="1">
    <source>
        <dbReference type="Pfam" id="PF12937"/>
    </source>
</evidence>
<reference evidence="2 3" key="1">
    <citation type="journal article" date="2018" name="IMA Fungus">
        <title>IMA Genome-F 9: Draft genome sequence of Annulohypoxylon stygium, Aspergillus mulundensis, Berkeleyomyces basicola (syn. Thielaviopsis basicola), Ceratocystis smalleyi, two Cercospora beticola strains, Coleophoma cylindrospora, Fusarium fracticaudum, Phialophora cf. hyalina, and Morchella septimelata.</title>
        <authorList>
            <person name="Wingfield B.D."/>
            <person name="Bills G.F."/>
            <person name="Dong Y."/>
            <person name="Huang W."/>
            <person name="Nel W.J."/>
            <person name="Swalarsk-Parry B.S."/>
            <person name="Vaghefi N."/>
            <person name="Wilken P.M."/>
            <person name="An Z."/>
            <person name="de Beer Z.W."/>
            <person name="De Vos L."/>
            <person name="Chen L."/>
            <person name="Duong T.A."/>
            <person name="Gao Y."/>
            <person name="Hammerbacher A."/>
            <person name="Kikkert J.R."/>
            <person name="Li Y."/>
            <person name="Li H."/>
            <person name="Li K."/>
            <person name="Li Q."/>
            <person name="Liu X."/>
            <person name="Ma X."/>
            <person name="Naidoo K."/>
            <person name="Pethybridge S.J."/>
            <person name="Sun J."/>
            <person name="Steenkamp E.T."/>
            <person name="van der Nest M.A."/>
            <person name="van Wyk S."/>
            <person name="Wingfield M.J."/>
            <person name="Xiong C."/>
            <person name="Yue Q."/>
            <person name="Zhang X."/>
        </authorList>
    </citation>
    <scope>NUCLEOTIDE SEQUENCE [LARGE SCALE GENOMIC DNA]</scope>
    <source>
        <strain evidence="2 3">BP6252</strain>
    </source>
</reference>
<name>A0A3D8R569_9HELO</name>
<dbReference type="Pfam" id="PF12937">
    <property type="entry name" value="F-box-like"/>
    <property type="match status" value="1"/>
</dbReference>
<comment type="caution">
    <text evidence="2">The sequence shown here is derived from an EMBL/GenBank/DDBJ whole genome shotgun (WGS) entry which is preliminary data.</text>
</comment>
<dbReference type="EMBL" id="PDLM01000009">
    <property type="protein sequence ID" value="RDW69195.1"/>
    <property type="molecule type" value="Genomic_DNA"/>
</dbReference>
<accession>A0A3D8R569</accession>